<evidence type="ECO:0000313" key="9">
    <source>
        <dbReference type="Proteomes" id="UP000800093"/>
    </source>
</evidence>
<feature type="region of interest" description="Disordered" evidence="6">
    <location>
        <begin position="1"/>
        <end position="27"/>
    </location>
</feature>
<dbReference type="PANTHER" id="PTHR16056">
    <property type="entry name" value="REGULATOR OF MICROTUBULE DYNAMICS PROTEIN"/>
    <property type="match status" value="1"/>
</dbReference>
<proteinExistence type="inferred from homology"/>
<evidence type="ECO:0000259" key="7">
    <source>
        <dbReference type="Pfam" id="PF12333"/>
    </source>
</evidence>
<evidence type="ECO:0000256" key="1">
    <source>
        <dbReference type="ARBA" id="ARBA00002355"/>
    </source>
</evidence>
<dbReference type="EMBL" id="ML986626">
    <property type="protein sequence ID" value="KAF2263408.1"/>
    <property type="molecule type" value="Genomic_DNA"/>
</dbReference>
<evidence type="ECO:0000256" key="6">
    <source>
        <dbReference type="SAM" id="MobiDB-lite"/>
    </source>
</evidence>
<keyword evidence="5" id="KW-0698">rRNA processing</keyword>
<keyword evidence="5" id="KW-0690">Ribosome biogenesis</keyword>
<feature type="compositionally biased region" description="Basic residues" evidence="6">
    <location>
        <begin position="18"/>
        <end position="27"/>
    </location>
</feature>
<accession>A0A9P4K798</accession>
<dbReference type="Pfam" id="PF12333">
    <property type="entry name" value="Ipi1_N"/>
    <property type="match status" value="1"/>
</dbReference>
<dbReference type="OrthoDB" id="361362at2759"/>
<protein>
    <recommendedName>
        <fullName evidence="5">Pre-rRNA-processing protein</fullName>
    </recommendedName>
</protein>
<comment type="function">
    <text evidence="1 5">Component of the RIX1 complex required for processing of ITS2 sequences from 35S pre-rRNA.</text>
</comment>
<evidence type="ECO:0000313" key="8">
    <source>
        <dbReference type="EMBL" id="KAF2263408.1"/>
    </source>
</evidence>
<comment type="subunit">
    <text evidence="5">Component of the RIX1 complex.</text>
</comment>
<dbReference type="GO" id="GO:0120330">
    <property type="term" value="C:rixosome complex"/>
    <property type="evidence" value="ECO:0007669"/>
    <property type="project" value="UniProtKB-UniRule"/>
</dbReference>
<name>A0A9P4K798_9PLEO</name>
<comment type="similarity">
    <text evidence="3 5">Belongs to the IPI1/TEX10 family.</text>
</comment>
<dbReference type="SUPFAM" id="SSF48371">
    <property type="entry name" value="ARM repeat"/>
    <property type="match status" value="1"/>
</dbReference>
<keyword evidence="4 5" id="KW-0539">Nucleus</keyword>
<evidence type="ECO:0000256" key="4">
    <source>
        <dbReference type="ARBA" id="ARBA00023242"/>
    </source>
</evidence>
<keyword evidence="9" id="KW-1185">Reference proteome</keyword>
<gene>
    <name evidence="8" type="ORF">CC78DRAFT_560807</name>
</gene>
<dbReference type="Proteomes" id="UP000800093">
    <property type="component" value="Unassembled WGS sequence"/>
</dbReference>
<feature type="compositionally biased region" description="Basic residues" evidence="6">
    <location>
        <begin position="1"/>
        <end position="11"/>
    </location>
</feature>
<dbReference type="InterPro" id="IPR016024">
    <property type="entry name" value="ARM-type_fold"/>
</dbReference>
<sequence>MGSSAKKRKEKKKDFQKPKLKVGKTKSKAANFTDTSFKAKSIVLTQQSLSMNAPTVAAQCAHHLSLLTHKSDSQRRESLAYLTAAIAANPLGTALPLPPSVILPAVQRLILDGSNGVRQQLLKLLQSLPQGEIASHADQLLLHARAGMTHLAADIRIFALDILEWLIGVAGDEIVSCAGGWVKMLKCFLGLLGWDNDTLGKWSTPKSFGKATGDAKIQVKQMNALSLFLRAGLVPPHAAVSLAAGGNSFPLWETEHHILSERSSVYAHLNLFGAPRDEEAEMYEDREDRQKVFYDRAEAAIVAGIEQATKGGGELGRAAAQLRRVVKEGMADYHGEEIEV</sequence>
<dbReference type="GO" id="GO:0006364">
    <property type="term" value="P:rRNA processing"/>
    <property type="evidence" value="ECO:0007669"/>
    <property type="project" value="UniProtKB-UniRule"/>
</dbReference>
<evidence type="ECO:0000256" key="5">
    <source>
        <dbReference type="RuleBase" id="RU368021"/>
    </source>
</evidence>
<dbReference type="GO" id="GO:0005634">
    <property type="term" value="C:nucleus"/>
    <property type="evidence" value="ECO:0007669"/>
    <property type="project" value="UniProtKB-SubCell"/>
</dbReference>
<comment type="caution">
    <text evidence="8">The sequence shown here is derived from an EMBL/GenBank/DDBJ whole genome shotgun (WGS) entry which is preliminary data.</text>
</comment>
<dbReference type="AlphaFoldDB" id="A0A9P4K798"/>
<organism evidence="8 9">
    <name type="scientific">Lojkania enalia</name>
    <dbReference type="NCBI Taxonomy" id="147567"/>
    <lineage>
        <taxon>Eukaryota</taxon>
        <taxon>Fungi</taxon>
        <taxon>Dikarya</taxon>
        <taxon>Ascomycota</taxon>
        <taxon>Pezizomycotina</taxon>
        <taxon>Dothideomycetes</taxon>
        <taxon>Pleosporomycetidae</taxon>
        <taxon>Pleosporales</taxon>
        <taxon>Pleosporales incertae sedis</taxon>
        <taxon>Lojkania</taxon>
    </lineage>
</organism>
<dbReference type="InterPro" id="IPR024679">
    <property type="entry name" value="Ipi1_N"/>
</dbReference>
<reference evidence="9" key="1">
    <citation type="journal article" date="2020" name="Stud. Mycol.">
        <title>101 Dothideomycetes genomes: A test case for predicting lifestyles and emergence of pathogens.</title>
        <authorList>
            <person name="Haridas S."/>
            <person name="Albert R."/>
            <person name="Binder M."/>
            <person name="Bloem J."/>
            <person name="LaButti K."/>
            <person name="Salamov A."/>
            <person name="Andreopoulos B."/>
            <person name="Baker S."/>
            <person name="Barry K."/>
            <person name="Bills G."/>
            <person name="Bluhm B."/>
            <person name="Cannon C."/>
            <person name="Castanera R."/>
            <person name="Culley D."/>
            <person name="Daum C."/>
            <person name="Ezra D."/>
            <person name="Gonzalez J."/>
            <person name="Henrissat B."/>
            <person name="Kuo A."/>
            <person name="Liang C."/>
            <person name="Lipzen A."/>
            <person name="Lutzoni F."/>
            <person name="Magnuson J."/>
            <person name="Mondo S."/>
            <person name="Nolan M."/>
            <person name="Ohm R."/>
            <person name="Pangilinan J."/>
            <person name="Park H.-J."/>
            <person name="Ramirez L."/>
            <person name="Alfaro M."/>
            <person name="Sun H."/>
            <person name="Tritt A."/>
            <person name="Yoshinaga Y."/>
            <person name="Zwiers L.-H."/>
            <person name="Turgeon B."/>
            <person name="Goodwin S."/>
            <person name="Spatafora J."/>
            <person name="Crous P."/>
            <person name="Grigoriev I."/>
        </authorList>
    </citation>
    <scope>NUCLEOTIDE SEQUENCE [LARGE SCALE GENOMIC DNA]</scope>
    <source>
        <strain evidence="9">CBS 304.66</strain>
    </source>
</reference>
<dbReference type="PANTHER" id="PTHR16056:SF2">
    <property type="entry name" value="TESTIS-EXPRESSED PROTEIN 10"/>
    <property type="match status" value="1"/>
</dbReference>
<feature type="domain" description="Pre-rRNA-processing protein Ipi1 N-terminal" evidence="7">
    <location>
        <begin position="132"/>
        <end position="229"/>
    </location>
</feature>
<evidence type="ECO:0000256" key="2">
    <source>
        <dbReference type="ARBA" id="ARBA00004123"/>
    </source>
</evidence>
<comment type="subcellular location">
    <subcellularLocation>
        <location evidence="2 5">Nucleus</location>
    </subcellularLocation>
</comment>
<evidence type="ECO:0000256" key="3">
    <source>
        <dbReference type="ARBA" id="ARBA00006427"/>
    </source>
</evidence>